<dbReference type="Gene3D" id="1.10.238.10">
    <property type="entry name" value="EF-hand"/>
    <property type="match status" value="1"/>
</dbReference>
<feature type="domain" description="EF-hand" evidence="1">
    <location>
        <begin position="33"/>
        <end position="68"/>
    </location>
</feature>
<name>A0AAF0B6P1_PLAYO</name>
<dbReference type="PROSITE" id="PS50222">
    <property type="entry name" value="EF_HAND_2"/>
    <property type="match status" value="1"/>
</dbReference>
<protein>
    <submittedName>
        <fullName evidence="2">Rhoptry neck protein 11</fullName>
    </submittedName>
</protein>
<evidence type="ECO:0000259" key="1">
    <source>
        <dbReference type="PROSITE" id="PS50222"/>
    </source>
</evidence>
<proteinExistence type="predicted"/>
<reference evidence="2" key="1">
    <citation type="submission" date="2023-01" db="EMBL/GenBank/DDBJ databases">
        <title>Long-Read Genome Assembly and Gene Model Annotations for the Rodent Malaria Parasite Plasmodium yoelii 17XNL.</title>
        <authorList>
            <person name="Mitchell G.J."/>
            <person name="Sebastian A."/>
            <person name="Albert I."/>
            <person name="Lindner S.E."/>
        </authorList>
    </citation>
    <scope>NUCLEOTIDE SEQUENCE</scope>
    <source>
        <strain evidence="2">17XNL clone 1.1</strain>
    </source>
</reference>
<evidence type="ECO:0000313" key="2">
    <source>
        <dbReference type="EMBL" id="WBY60001.1"/>
    </source>
</evidence>
<dbReference type="GO" id="GO:0005509">
    <property type="term" value="F:calcium ion binding"/>
    <property type="evidence" value="ECO:0007669"/>
    <property type="project" value="InterPro"/>
</dbReference>
<dbReference type="Proteomes" id="UP001054126">
    <property type="component" value="Chromosome 13"/>
</dbReference>
<dbReference type="AlphaFoldDB" id="A0AAF0B6P1"/>
<dbReference type="EMBL" id="CP115537">
    <property type="protein sequence ID" value="WBY60001.1"/>
    <property type="molecule type" value="Genomic_DNA"/>
</dbReference>
<accession>A0AAF0B6P1</accession>
<gene>
    <name evidence="2" type="ORF">Py17XNL_001303173</name>
</gene>
<organism evidence="2 3">
    <name type="scientific">Plasmodium yoelii yoelii</name>
    <dbReference type="NCBI Taxonomy" id="73239"/>
    <lineage>
        <taxon>Eukaryota</taxon>
        <taxon>Sar</taxon>
        <taxon>Alveolata</taxon>
        <taxon>Apicomplexa</taxon>
        <taxon>Aconoidasida</taxon>
        <taxon>Haemosporida</taxon>
        <taxon>Plasmodiidae</taxon>
        <taxon>Plasmodium</taxon>
        <taxon>Plasmodium (Vinckeia)</taxon>
    </lineage>
</organism>
<dbReference type="InterPro" id="IPR011992">
    <property type="entry name" value="EF-hand-dom_pair"/>
</dbReference>
<dbReference type="InterPro" id="IPR002048">
    <property type="entry name" value="EF_hand_dom"/>
</dbReference>
<evidence type="ECO:0000313" key="3">
    <source>
        <dbReference type="Proteomes" id="UP001054126"/>
    </source>
</evidence>
<sequence>MFSIWVGLDEENRGVINSDKILKFLKSQGINLTSENDIKEFLEVFDRNNKNGLNQEEFFVLIIIVKQILVELLDINAVQSLFEEVYGIPWNSLSSIDVNSLKRILSELNLHWPHGKIKNLIDFVCESKKKTYVSAEYFIKQLINIEEVTLQPFHNMSDTK</sequence>
<dbReference type="SUPFAM" id="SSF47473">
    <property type="entry name" value="EF-hand"/>
    <property type="match status" value="1"/>
</dbReference>